<proteinExistence type="predicted"/>
<comment type="caution">
    <text evidence="1">The sequence shown here is derived from an EMBL/GenBank/DDBJ whole genome shotgun (WGS) entry which is preliminary data.</text>
</comment>
<dbReference type="AlphaFoldDB" id="A0A9P5ZFS4"/>
<evidence type="ECO:0000313" key="1">
    <source>
        <dbReference type="EMBL" id="KAF9487452.1"/>
    </source>
</evidence>
<accession>A0A9P5ZFS4</accession>
<feature type="non-terminal residue" evidence="1">
    <location>
        <position position="1"/>
    </location>
</feature>
<evidence type="ECO:0000313" key="2">
    <source>
        <dbReference type="Proteomes" id="UP000807025"/>
    </source>
</evidence>
<dbReference type="EMBL" id="MU154776">
    <property type="protein sequence ID" value="KAF9487452.1"/>
    <property type="molecule type" value="Genomic_DNA"/>
</dbReference>
<organism evidence="1 2">
    <name type="scientific">Pleurotus eryngii</name>
    <name type="common">Boletus of the steppes</name>
    <dbReference type="NCBI Taxonomy" id="5323"/>
    <lineage>
        <taxon>Eukaryota</taxon>
        <taxon>Fungi</taxon>
        <taxon>Dikarya</taxon>
        <taxon>Basidiomycota</taxon>
        <taxon>Agaricomycotina</taxon>
        <taxon>Agaricomycetes</taxon>
        <taxon>Agaricomycetidae</taxon>
        <taxon>Agaricales</taxon>
        <taxon>Pleurotineae</taxon>
        <taxon>Pleurotaceae</taxon>
        <taxon>Pleurotus</taxon>
    </lineage>
</organism>
<protein>
    <submittedName>
        <fullName evidence="1">Uncharacterized protein</fullName>
    </submittedName>
</protein>
<name>A0A9P5ZFS4_PLEER</name>
<reference evidence="1" key="1">
    <citation type="submission" date="2020-11" db="EMBL/GenBank/DDBJ databases">
        <authorList>
            <consortium name="DOE Joint Genome Institute"/>
            <person name="Ahrendt S."/>
            <person name="Riley R."/>
            <person name="Andreopoulos W."/>
            <person name="Labutti K."/>
            <person name="Pangilinan J."/>
            <person name="Ruiz-Duenas F.J."/>
            <person name="Barrasa J.M."/>
            <person name="Sanchez-Garcia M."/>
            <person name="Camarero S."/>
            <person name="Miyauchi S."/>
            <person name="Serrano A."/>
            <person name="Linde D."/>
            <person name="Babiker R."/>
            <person name="Drula E."/>
            <person name="Ayuso-Fernandez I."/>
            <person name="Pacheco R."/>
            <person name="Padilla G."/>
            <person name="Ferreira P."/>
            <person name="Barriuso J."/>
            <person name="Kellner H."/>
            <person name="Castanera R."/>
            <person name="Alfaro M."/>
            <person name="Ramirez L."/>
            <person name="Pisabarro A.G."/>
            <person name="Kuo A."/>
            <person name="Tritt A."/>
            <person name="Lipzen A."/>
            <person name="He G."/>
            <person name="Yan M."/>
            <person name="Ng V."/>
            <person name="Cullen D."/>
            <person name="Martin F."/>
            <person name="Rosso M.-N."/>
            <person name="Henrissat B."/>
            <person name="Hibbett D."/>
            <person name="Martinez A.T."/>
            <person name="Grigoriev I.V."/>
        </authorList>
    </citation>
    <scope>NUCLEOTIDE SEQUENCE</scope>
    <source>
        <strain evidence="1">ATCC 90797</strain>
    </source>
</reference>
<dbReference type="OrthoDB" id="3242924at2759"/>
<dbReference type="Proteomes" id="UP000807025">
    <property type="component" value="Unassembled WGS sequence"/>
</dbReference>
<sequence length="193" mass="22059">LRFPYVAGYIPNDEFRTRIASYLKQVIGGDINKMKKNLPCTMPLWGKLRIRHGGDSISTTACMTRQNPIQRNKTFIRCEFSYEDDTRKTVDLVQYGQLQKIVVCQLDNKSIWKHLQGETLVLALVKPCQTRGLDGRIALTSYSTFLAGNVIDLRSIKAVVGRVESRGKWYIIDRSENIAPTAFHEQMDSDEDE</sequence>
<gene>
    <name evidence="1" type="ORF">BDN71DRAFT_1404731</name>
</gene>
<keyword evidence="2" id="KW-1185">Reference proteome</keyword>